<evidence type="ECO:0000313" key="1">
    <source>
        <dbReference type="EMBL" id="MDI3048078.1"/>
    </source>
</evidence>
<organism evidence="1 2">
    <name type="scientific">Metamycoplasma hyosynoviae</name>
    <dbReference type="NCBI Taxonomy" id="29559"/>
    <lineage>
        <taxon>Bacteria</taxon>
        <taxon>Bacillati</taxon>
        <taxon>Mycoplasmatota</taxon>
        <taxon>Mycoplasmoidales</taxon>
        <taxon>Metamycoplasmataceae</taxon>
        <taxon>Metamycoplasma</taxon>
    </lineage>
</organism>
<evidence type="ECO:0000313" key="2">
    <source>
        <dbReference type="Proteomes" id="UP001233782"/>
    </source>
</evidence>
<dbReference type="RefSeq" id="WP_273776213.1">
    <property type="nucleotide sequence ID" value="NZ_JAQTIU010000002.1"/>
</dbReference>
<dbReference type="AlphaFoldDB" id="A0AAP4AP50"/>
<proteinExistence type="predicted"/>
<sequence>MVVLPKNIKEFNQIYMEKKFFNVVLKNTVLQMDAVVAIVRVKYRIKK</sequence>
<dbReference type="Proteomes" id="UP001233782">
    <property type="component" value="Unassembled WGS sequence"/>
</dbReference>
<name>A0AAP4AP50_9BACT</name>
<accession>A0AAP4AP50</accession>
<protein>
    <submittedName>
        <fullName evidence="1">Uncharacterized protein</fullName>
    </submittedName>
</protein>
<gene>
    <name evidence="1" type="ORF">QJ129_02275</name>
</gene>
<dbReference type="EMBL" id="JASBCP010000003">
    <property type="protein sequence ID" value="MDI3048078.1"/>
    <property type="molecule type" value="Genomic_DNA"/>
</dbReference>
<comment type="caution">
    <text evidence="1">The sequence shown here is derived from an EMBL/GenBank/DDBJ whole genome shotgun (WGS) entry which is preliminary data.</text>
</comment>
<reference evidence="1" key="1">
    <citation type="submission" date="2023-04" db="EMBL/GenBank/DDBJ databases">
        <title>Genomes of recent Mycoplasma hyosynoviae isolates 2023.</title>
        <authorList>
            <person name="Spergser J."/>
        </authorList>
    </citation>
    <scope>NUCLEOTIDE SEQUENCE</scope>
    <source>
        <strain evidence="1">SN1J23N</strain>
    </source>
</reference>